<dbReference type="InterPro" id="IPR056251">
    <property type="entry name" value="Arm_rpt_dom"/>
</dbReference>
<accession>A0A2V5I3J6</accession>
<evidence type="ECO:0000313" key="2">
    <source>
        <dbReference type="EMBL" id="PYI28824.1"/>
    </source>
</evidence>
<dbReference type="AlphaFoldDB" id="A0A2V5I3J6"/>
<name>A0A2V5I3J6_9EURO</name>
<keyword evidence="3" id="KW-1185">Reference proteome</keyword>
<gene>
    <name evidence="2" type="ORF">BP00DRAFT_428025</name>
</gene>
<proteinExistence type="predicted"/>
<organism evidence="2 3">
    <name type="scientific">Aspergillus indologenus CBS 114.80</name>
    <dbReference type="NCBI Taxonomy" id="1450541"/>
    <lineage>
        <taxon>Eukaryota</taxon>
        <taxon>Fungi</taxon>
        <taxon>Dikarya</taxon>
        <taxon>Ascomycota</taxon>
        <taxon>Pezizomycotina</taxon>
        <taxon>Eurotiomycetes</taxon>
        <taxon>Eurotiomycetidae</taxon>
        <taxon>Eurotiales</taxon>
        <taxon>Aspergillaceae</taxon>
        <taxon>Aspergillus</taxon>
        <taxon>Aspergillus subgen. Circumdati</taxon>
    </lineage>
</organism>
<evidence type="ECO:0000313" key="3">
    <source>
        <dbReference type="Proteomes" id="UP000248817"/>
    </source>
</evidence>
<reference evidence="2 3" key="1">
    <citation type="submission" date="2018-02" db="EMBL/GenBank/DDBJ databases">
        <title>The genomes of Aspergillus section Nigri reveals drivers in fungal speciation.</title>
        <authorList>
            <consortium name="DOE Joint Genome Institute"/>
            <person name="Vesth T.C."/>
            <person name="Nybo J."/>
            <person name="Theobald S."/>
            <person name="Brandl J."/>
            <person name="Frisvad J.C."/>
            <person name="Nielsen K.F."/>
            <person name="Lyhne E.K."/>
            <person name="Kogle M.E."/>
            <person name="Kuo A."/>
            <person name="Riley R."/>
            <person name="Clum A."/>
            <person name="Nolan M."/>
            <person name="Lipzen A."/>
            <person name="Salamov A."/>
            <person name="Henrissat B."/>
            <person name="Wiebenga A."/>
            <person name="De vries R.P."/>
            <person name="Grigoriev I.V."/>
            <person name="Mortensen U.H."/>
            <person name="Andersen M.R."/>
            <person name="Baker S.E."/>
        </authorList>
    </citation>
    <scope>NUCLEOTIDE SEQUENCE [LARGE SCALE GENOMIC DNA]</scope>
    <source>
        <strain evidence="2 3">CBS 114.80</strain>
    </source>
</reference>
<evidence type="ECO:0000259" key="1">
    <source>
        <dbReference type="Pfam" id="PF23948"/>
    </source>
</evidence>
<sequence>MVDIGVSTISHEQLYKPLIALLDGFSHDRDLHVAQAAAYTGQALRGIQDDDTVGKASLRGLLRAIDLAMTVSGTVSSVDPSKIWEAVKSGIDGASRLRDFTWYMFKKRTGKSWYTALRATSVLIRTRSWDELSNFI</sequence>
<dbReference type="Pfam" id="PF23948">
    <property type="entry name" value="ARM_5"/>
    <property type="match status" value="1"/>
</dbReference>
<dbReference type="EMBL" id="KZ825541">
    <property type="protein sequence ID" value="PYI28824.1"/>
    <property type="molecule type" value="Genomic_DNA"/>
</dbReference>
<feature type="domain" description="Arm-like repeat" evidence="1">
    <location>
        <begin position="1"/>
        <end position="89"/>
    </location>
</feature>
<dbReference type="Proteomes" id="UP000248817">
    <property type="component" value="Unassembled WGS sequence"/>
</dbReference>
<protein>
    <recommendedName>
        <fullName evidence="1">Arm-like repeat domain-containing protein</fullName>
    </recommendedName>
</protein>